<organism evidence="2 3">
    <name type="scientific">Streptococcus criceti HS-6</name>
    <dbReference type="NCBI Taxonomy" id="873449"/>
    <lineage>
        <taxon>Bacteria</taxon>
        <taxon>Bacillati</taxon>
        <taxon>Bacillota</taxon>
        <taxon>Bacilli</taxon>
        <taxon>Lactobacillales</taxon>
        <taxon>Streptococcaceae</taxon>
        <taxon>Streptococcus</taxon>
    </lineage>
</organism>
<dbReference type="RefSeq" id="WP_004229719.1">
    <property type="nucleotide sequence ID" value="NZ_AEUV02000002.1"/>
</dbReference>
<feature type="region of interest" description="Disordered" evidence="1">
    <location>
        <begin position="21"/>
        <end position="45"/>
    </location>
</feature>
<dbReference type="EMBL" id="AEUV02000002">
    <property type="protein sequence ID" value="EHI75375.1"/>
    <property type="molecule type" value="Genomic_DNA"/>
</dbReference>
<evidence type="ECO:0000256" key="1">
    <source>
        <dbReference type="SAM" id="MobiDB-lite"/>
    </source>
</evidence>
<reference evidence="2" key="1">
    <citation type="submission" date="2011-07" db="EMBL/GenBank/DDBJ databases">
        <authorList>
            <person name="Stanhope M.J."/>
            <person name="Durkin A.S."/>
            <person name="Hostetler J."/>
            <person name="Kim M."/>
            <person name="Radune D."/>
            <person name="Singh I."/>
            <person name="Town C.D."/>
        </authorList>
    </citation>
    <scope>NUCLEOTIDE SEQUENCE [LARGE SCALE GENOMIC DNA]</scope>
    <source>
        <strain evidence="2">HS-6</strain>
    </source>
</reference>
<dbReference type="InterPro" id="IPR021477">
    <property type="entry name" value="TVIIS_effector_SACOL2603_fam"/>
</dbReference>
<dbReference type="NCBIfam" id="TIGR04197">
    <property type="entry name" value="T7SS_SACOL2603"/>
    <property type="match status" value="1"/>
</dbReference>
<keyword evidence="3" id="KW-1185">Reference proteome</keyword>
<dbReference type="AlphaFoldDB" id="G5JNA7"/>
<evidence type="ECO:0000313" key="3">
    <source>
        <dbReference type="Proteomes" id="UP000004322"/>
    </source>
</evidence>
<comment type="caution">
    <text evidence="2">The sequence shown here is derived from an EMBL/GenBank/DDBJ whole genome shotgun (WGS) entry which is preliminary data.</text>
</comment>
<evidence type="ECO:0000313" key="2">
    <source>
        <dbReference type="EMBL" id="EHI75375.1"/>
    </source>
</evidence>
<dbReference type="STRING" id="873449.STRCR_0144"/>
<name>G5JNA7_STRCG</name>
<gene>
    <name evidence="2" type="ORF">STRCR_0144</name>
</gene>
<proteinExistence type="predicted"/>
<dbReference type="Proteomes" id="UP000004322">
    <property type="component" value="Unassembled WGS sequence"/>
</dbReference>
<accession>G5JNA7</accession>
<sequence>MSTIQSHMAAVNSHTSALHSVEGNLSGINEAGTDDQTTVSGNAKAHEAISEAAATVKELSTNLSALSDSFKSIAAGFESADQSATQSLHAQIL</sequence>
<protein>
    <recommendedName>
        <fullName evidence="4">TIGR04197 family type VII secretion effector</fullName>
    </recommendedName>
</protein>
<evidence type="ECO:0008006" key="4">
    <source>
        <dbReference type="Google" id="ProtNLM"/>
    </source>
</evidence>